<evidence type="ECO:0000256" key="1">
    <source>
        <dbReference type="SAM" id="MobiDB-lite"/>
    </source>
</evidence>
<organism evidence="2 3">
    <name type="scientific">Xylanibacter ruminicola</name>
    <name type="common">Prevotella ruminicola</name>
    <dbReference type="NCBI Taxonomy" id="839"/>
    <lineage>
        <taxon>Bacteria</taxon>
        <taxon>Pseudomonadati</taxon>
        <taxon>Bacteroidota</taxon>
        <taxon>Bacteroidia</taxon>
        <taxon>Bacteroidales</taxon>
        <taxon>Prevotellaceae</taxon>
        <taxon>Xylanibacter</taxon>
    </lineage>
</organism>
<protein>
    <submittedName>
        <fullName evidence="2">Leucine-zipper of insertion element IS481</fullName>
    </submittedName>
</protein>
<proteinExistence type="predicted"/>
<accession>A0A1M6X171</accession>
<dbReference type="Proteomes" id="UP000184130">
    <property type="component" value="Unassembled WGS sequence"/>
</dbReference>
<gene>
    <name evidence="2" type="ORF">SAMN05216463_118116</name>
</gene>
<sequence>MDKNEESNLLELQEMALKHRSAKHHATYEQKSMIVRQYLQNHVPVAQLSRDFGVCTLTIHRWINAFASGKMKIPPEKSNGTSDIKQNPPNMSKKSLKPVE</sequence>
<dbReference type="Pfam" id="PF01527">
    <property type="entry name" value="HTH_Tnp_1"/>
    <property type="match status" value="1"/>
</dbReference>
<feature type="region of interest" description="Disordered" evidence="1">
    <location>
        <begin position="70"/>
        <end position="100"/>
    </location>
</feature>
<dbReference type="InterPro" id="IPR009057">
    <property type="entry name" value="Homeodomain-like_sf"/>
</dbReference>
<reference evidence="2 3" key="1">
    <citation type="submission" date="2016-11" db="EMBL/GenBank/DDBJ databases">
        <authorList>
            <person name="Jaros S."/>
            <person name="Januszkiewicz K."/>
            <person name="Wedrychowicz H."/>
        </authorList>
    </citation>
    <scope>NUCLEOTIDE SEQUENCE [LARGE SCALE GENOMIC DNA]</scope>
    <source>
        <strain evidence="2 3">KHT3</strain>
    </source>
</reference>
<evidence type="ECO:0000313" key="2">
    <source>
        <dbReference type="EMBL" id="SHK99686.1"/>
    </source>
</evidence>
<name>A0A1M6X171_XYLRU</name>
<dbReference type="InterPro" id="IPR002514">
    <property type="entry name" value="Transposase_8"/>
</dbReference>
<dbReference type="EMBL" id="FRBD01000018">
    <property type="protein sequence ID" value="SHK99686.1"/>
    <property type="molecule type" value="Genomic_DNA"/>
</dbReference>
<evidence type="ECO:0000313" key="3">
    <source>
        <dbReference type="Proteomes" id="UP000184130"/>
    </source>
</evidence>
<feature type="non-terminal residue" evidence="2">
    <location>
        <position position="100"/>
    </location>
</feature>
<dbReference type="AlphaFoldDB" id="A0A1M6X171"/>
<dbReference type="OrthoDB" id="675129at2"/>
<dbReference type="SUPFAM" id="SSF46689">
    <property type="entry name" value="Homeodomain-like"/>
    <property type="match status" value="1"/>
</dbReference>
<feature type="compositionally biased region" description="Polar residues" evidence="1">
    <location>
        <begin position="78"/>
        <end position="93"/>
    </location>
</feature>
<dbReference type="RefSeq" id="WP_139261599.1">
    <property type="nucleotide sequence ID" value="NZ_FRBD01000018.1"/>
</dbReference>